<keyword evidence="2" id="KW-1185">Reference proteome</keyword>
<proteinExistence type="predicted"/>
<evidence type="ECO:0000313" key="1">
    <source>
        <dbReference type="EMBL" id="KRZ07167.1"/>
    </source>
</evidence>
<name>A0A0V1HA61_TRIPS</name>
<accession>A0A0V1HA61</accession>
<dbReference type="EMBL" id="JYDS01000424">
    <property type="protein sequence ID" value="KRZ07167.1"/>
    <property type="molecule type" value="Genomic_DNA"/>
</dbReference>
<protein>
    <submittedName>
        <fullName evidence="1">Uncharacterized protein</fullName>
    </submittedName>
</protein>
<dbReference type="Proteomes" id="UP000054805">
    <property type="component" value="Unassembled WGS sequence"/>
</dbReference>
<organism evidence="1 2">
    <name type="scientific">Trichinella pseudospiralis</name>
    <name type="common">Parasitic roundworm</name>
    <dbReference type="NCBI Taxonomy" id="6337"/>
    <lineage>
        <taxon>Eukaryota</taxon>
        <taxon>Metazoa</taxon>
        <taxon>Ecdysozoa</taxon>
        <taxon>Nematoda</taxon>
        <taxon>Enoplea</taxon>
        <taxon>Dorylaimia</taxon>
        <taxon>Trichinellida</taxon>
        <taxon>Trichinellidae</taxon>
        <taxon>Trichinella</taxon>
    </lineage>
</organism>
<evidence type="ECO:0000313" key="2">
    <source>
        <dbReference type="Proteomes" id="UP000054805"/>
    </source>
</evidence>
<sequence length="82" mass="9609">MNQIFLYQKMNNNGKQAFPMIAGFGNFTALSRTLISSRYYGYPKIFKCAQQWFSKYAGNNYSIEHLSKETLILLYYKSNDNI</sequence>
<gene>
    <name evidence="1" type="ORF">T4B_13614</name>
</gene>
<reference evidence="1 2" key="1">
    <citation type="submission" date="2015-01" db="EMBL/GenBank/DDBJ databases">
        <title>Evolution of Trichinella species and genotypes.</title>
        <authorList>
            <person name="Korhonen P.K."/>
            <person name="Edoardo P."/>
            <person name="Giuseppe L.R."/>
            <person name="Gasser R.B."/>
        </authorList>
    </citation>
    <scope>NUCLEOTIDE SEQUENCE [LARGE SCALE GENOMIC DNA]</scope>
    <source>
        <strain evidence="1">ISS588</strain>
    </source>
</reference>
<dbReference type="AlphaFoldDB" id="A0A0V1HA61"/>
<comment type="caution">
    <text evidence="1">The sequence shown here is derived from an EMBL/GenBank/DDBJ whole genome shotgun (WGS) entry which is preliminary data.</text>
</comment>